<name>A0A414SKQ3_9FIRM</name>
<organism evidence="1 3">
    <name type="scientific">Blautia obeum</name>
    <dbReference type="NCBI Taxonomy" id="40520"/>
    <lineage>
        <taxon>Bacteria</taxon>
        <taxon>Bacillati</taxon>
        <taxon>Bacillota</taxon>
        <taxon>Clostridia</taxon>
        <taxon>Lachnospirales</taxon>
        <taxon>Lachnospiraceae</taxon>
        <taxon>Blautia</taxon>
    </lineage>
</organism>
<evidence type="ECO:0000313" key="2">
    <source>
        <dbReference type="EMBL" id="RHK98367.1"/>
    </source>
</evidence>
<sequence length="76" mass="8858">MTIEDEYYVLIILNTKEKGMYSTYIRDKTMFCSPKGVTEDIRQALKFGSIMAARLYKGMKKLEGFIPLYVKNTITF</sequence>
<dbReference type="EMBL" id="QRHZ01000001">
    <property type="protein sequence ID" value="RHG20154.1"/>
    <property type="molecule type" value="Genomic_DNA"/>
</dbReference>
<dbReference type="RefSeq" id="WP_118197477.1">
    <property type="nucleotide sequence ID" value="NZ_CABJDZ010000001.1"/>
</dbReference>
<evidence type="ECO:0000313" key="1">
    <source>
        <dbReference type="EMBL" id="RHG20154.1"/>
    </source>
</evidence>
<gene>
    <name evidence="2" type="ORF">DW040_03400</name>
    <name evidence="1" type="ORF">DW272_02810</name>
</gene>
<dbReference type="AlphaFoldDB" id="A0A414SKQ3"/>
<protein>
    <submittedName>
        <fullName evidence="1">Uncharacterized protein</fullName>
    </submittedName>
</protein>
<evidence type="ECO:0000313" key="3">
    <source>
        <dbReference type="Proteomes" id="UP000284220"/>
    </source>
</evidence>
<dbReference type="Proteomes" id="UP000284267">
    <property type="component" value="Unassembled WGS sequence"/>
</dbReference>
<accession>A0A414SKQ3</accession>
<reference evidence="3 4" key="1">
    <citation type="submission" date="2018-08" db="EMBL/GenBank/DDBJ databases">
        <title>A genome reference for cultivated species of the human gut microbiota.</title>
        <authorList>
            <person name="Zou Y."/>
            <person name="Xue W."/>
            <person name="Luo G."/>
        </authorList>
    </citation>
    <scope>NUCLEOTIDE SEQUENCE [LARGE SCALE GENOMIC DNA]</scope>
    <source>
        <strain evidence="2 4">AF39-4</strain>
        <strain evidence="1 3">AM22-9LB</strain>
    </source>
</reference>
<evidence type="ECO:0000313" key="4">
    <source>
        <dbReference type="Proteomes" id="UP000284267"/>
    </source>
</evidence>
<dbReference type="Proteomes" id="UP000284220">
    <property type="component" value="Unassembled WGS sequence"/>
</dbReference>
<dbReference type="EMBL" id="QROE01000001">
    <property type="protein sequence ID" value="RHK98367.1"/>
    <property type="molecule type" value="Genomic_DNA"/>
</dbReference>
<comment type="caution">
    <text evidence="1">The sequence shown here is derived from an EMBL/GenBank/DDBJ whole genome shotgun (WGS) entry which is preliminary data.</text>
</comment>
<proteinExistence type="predicted"/>